<feature type="transmembrane region" description="Helical" evidence="1">
    <location>
        <begin position="46"/>
        <end position="64"/>
    </location>
</feature>
<dbReference type="OrthoDB" id="1376015at2"/>
<dbReference type="EMBL" id="JRTT01000005">
    <property type="protein sequence ID" value="KHD78361.1"/>
    <property type="molecule type" value="Genomic_DNA"/>
</dbReference>
<evidence type="ECO:0000313" key="3">
    <source>
        <dbReference type="EMBL" id="KHD78361.1"/>
    </source>
</evidence>
<feature type="transmembrane region" description="Helical" evidence="1">
    <location>
        <begin position="169"/>
        <end position="189"/>
    </location>
</feature>
<sequence length="556" mass="60429">MSQTKSYRRVLRHVTTGFAALIVFLALTVPDQITRLPPGNSVFTALLRVPVEALIAGAILLLLPERGRLGRFRRPLVVGLGVLLGLLTVIKMIDIGFFAVLARPFNPVLDWILIDDGFNFLTDSIGRPATIGLTAVAGLLTVALVAGMTGAVVRLSAVLRANRVRSWRGLGAAGAAWTALAALGVQLIAGLPVASHAAADLAAQTALAIPNDLADRKRFAAEVQVDAYREQPGTQLLTALRDKDVTISFIESYGRTSIENPEFNGAILDSLATHRTRLAAQGYAARSGYLTSPTITSGSWLAHSTFMSGLWIDNEQRYRSLVATDRLTLTKAFKKAGHRTVGVEPGVVFAWPEGDFYGYDQIYDSHALAYRGPKFGWSPMPDQYVMSEFQKREYGKANRGPLLSEITLVSSHAPWAPTPTMLDWDTLGDGSVYGPMAASVPSTKEVWKDDARVRQEYAKSVAYSLDSLLGHLERYGNDDTVMVFLGDHQASSVIVGTNASRDVPITIVAKDPKILDRVASWGWTDGLKPDPAAPVWRMDTFRDRFLAAFGPEGDPH</sequence>
<evidence type="ECO:0000259" key="2">
    <source>
        <dbReference type="Pfam" id="PF00884"/>
    </source>
</evidence>
<keyword evidence="1" id="KW-1133">Transmembrane helix</keyword>
<accession>A0A0A6USG8</accession>
<comment type="caution">
    <text evidence="3">The sequence shown here is derived from an EMBL/GenBank/DDBJ whole genome shotgun (WGS) entry which is preliminary data.</text>
</comment>
<keyword evidence="1" id="KW-0812">Transmembrane</keyword>
<gene>
    <name evidence="3" type="ORF">MB27_05900</name>
</gene>
<name>A0A0A6USG8_ACTUT</name>
<feature type="transmembrane region" description="Helical" evidence="1">
    <location>
        <begin position="76"/>
        <end position="101"/>
    </location>
</feature>
<keyword evidence="1" id="KW-0472">Membrane</keyword>
<dbReference type="SUPFAM" id="SSF53649">
    <property type="entry name" value="Alkaline phosphatase-like"/>
    <property type="match status" value="1"/>
</dbReference>
<dbReference type="Gene3D" id="3.40.720.10">
    <property type="entry name" value="Alkaline Phosphatase, subunit A"/>
    <property type="match status" value="1"/>
</dbReference>
<feature type="domain" description="Sulfatase N-terminal" evidence="2">
    <location>
        <begin position="286"/>
        <end position="492"/>
    </location>
</feature>
<dbReference type="InterPro" id="IPR017850">
    <property type="entry name" value="Alkaline_phosphatase_core_sf"/>
</dbReference>
<feature type="transmembrane region" description="Helical" evidence="1">
    <location>
        <begin position="131"/>
        <end position="157"/>
    </location>
</feature>
<keyword evidence="4" id="KW-1185">Reference proteome</keyword>
<dbReference type="InterPro" id="IPR000917">
    <property type="entry name" value="Sulfatase_N"/>
</dbReference>
<dbReference type="STRING" id="1869.MB27_05900"/>
<evidence type="ECO:0000256" key="1">
    <source>
        <dbReference type="SAM" id="Phobius"/>
    </source>
</evidence>
<dbReference type="Pfam" id="PF00884">
    <property type="entry name" value="Sulfatase"/>
    <property type="match status" value="1"/>
</dbReference>
<dbReference type="RefSeq" id="WP_043523045.1">
    <property type="nucleotide sequence ID" value="NZ_BAABKU010000002.1"/>
</dbReference>
<dbReference type="eggNOG" id="COG1368">
    <property type="taxonomic scope" value="Bacteria"/>
</dbReference>
<dbReference type="AlphaFoldDB" id="A0A0A6USG8"/>
<evidence type="ECO:0000313" key="4">
    <source>
        <dbReference type="Proteomes" id="UP000054537"/>
    </source>
</evidence>
<proteinExistence type="predicted"/>
<organism evidence="3 4">
    <name type="scientific">Actinoplanes utahensis</name>
    <dbReference type="NCBI Taxonomy" id="1869"/>
    <lineage>
        <taxon>Bacteria</taxon>
        <taxon>Bacillati</taxon>
        <taxon>Actinomycetota</taxon>
        <taxon>Actinomycetes</taxon>
        <taxon>Micromonosporales</taxon>
        <taxon>Micromonosporaceae</taxon>
        <taxon>Actinoplanes</taxon>
    </lineage>
</organism>
<protein>
    <submittedName>
        <fullName evidence="3">Sulfatase</fullName>
    </submittedName>
</protein>
<reference evidence="3 4" key="1">
    <citation type="submission" date="2014-10" db="EMBL/GenBank/DDBJ databases">
        <title>Draft genome sequence of Actinoplanes utahensis NRRL 12052.</title>
        <authorList>
            <person name="Velasco-Bucheli B."/>
            <person name="del Cerro C."/>
            <person name="Hormigo D."/>
            <person name="Garcia J.L."/>
            <person name="Acebal C."/>
            <person name="Arroyo M."/>
            <person name="de la Mata I."/>
        </authorList>
    </citation>
    <scope>NUCLEOTIDE SEQUENCE [LARGE SCALE GENOMIC DNA]</scope>
    <source>
        <strain evidence="3 4">NRRL 12052</strain>
    </source>
</reference>
<dbReference type="Proteomes" id="UP000054537">
    <property type="component" value="Unassembled WGS sequence"/>
</dbReference>